<feature type="region of interest" description="Disordered" evidence="1">
    <location>
        <begin position="70"/>
        <end position="105"/>
    </location>
</feature>
<sequence>MITFEYHGTCTNAATLRLEGYTPLHRRAHGELSVSLHACAACAEWLTEAYMSGLTVYTCPSDPAPRDPVTTCGTAVRFDGPDPDDDGPDGGSDPEDDPGPPVDDAVVFTPAGDVIPPLDLVGGFLVSPCPDSEGERDDRGNPTVFQVVAVGETSIGRVVASDDGRWTPVVFLGREEIFGPAHESFYAAVHWVLGRLTVILDGPEELEPSAVSPMRVFDHEYTQYRGGAWRSPGYDD</sequence>
<reference evidence="3" key="1">
    <citation type="journal article" date="2019" name="Int. J. Syst. Evol. Microbiol.">
        <title>The Global Catalogue of Microorganisms (GCM) 10K type strain sequencing project: providing services to taxonomists for standard genome sequencing and annotation.</title>
        <authorList>
            <consortium name="The Broad Institute Genomics Platform"/>
            <consortium name="The Broad Institute Genome Sequencing Center for Infectious Disease"/>
            <person name="Wu L."/>
            <person name="Ma J."/>
        </authorList>
    </citation>
    <scope>NUCLEOTIDE SEQUENCE [LARGE SCALE GENOMIC DNA]</scope>
    <source>
        <strain evidence="3">JCM 18123</strain>
    </source>
</reference>
<evidence type="ECO:0000313" key="2">
    <source>
        <dbReference type="EMBL" id="GAA4951996.1"/>
    </source>
</evidence>
<feature type="compositionally biased region" description="Acidic residues" evidence="1">
    <location>
        <begin position="81"/>
        <end position="98"/>
    </location>
</feature>
<evidence type="ECO:0000256" key="1">
    <source>
        <dbReference type="SAM" id="MobiDB-lite"/>
    </source>
</evidence>
<proteinExistence type="predicted"/>
<name>A0ABP9GVS5_9ACTN</name>
<organism evidence="2 3">
    <name type="scientific">Streptomonospora halophila</name>
    <dbReference type="NCBI Taxonomy" id="427369"/>
    <lineage>
        <taxon>Bacteria</taxon>
        <taxon>Bacillati</taxon>
        <taxon>Actinomycetota</taxon>
        <taxon>Actinomycetes</taxon>
        <taxon>Streptosporangiales</taxon>
        <taxon>Nocardiopsidaceae</taxon>
        <taxon>Streptomonospora</taxon>
    </lineage>
</organism>
<dbReference type="EMBL" id="BAABIK010000026">
    <property type="protein sequence ID" value="GAA4951996.1"/>
    <property type="molecule type" value="Genomic_DNA"/>
</dbReference>
<comment type="caution">
    <text evidence="2">The sequence shown here is derived from an EMBL/GenBank/DDBJ whole genome shotgun (WGS) entry which is preliminary data.</text>
</comment>
<gene>
    <name evidence="2" type="ORF">GCM10023224_40830</name>
</gene>
<evidence type="ECO:0000313" key="3">
    <source>
        <dbReference type="Proteomes" id="UP001499993"/>
    </source>
</evidence>
<protein>
    <submittedName>
        <fullName evidence="2">Uncharacterized protein</fullName>
    </submittedName>
</protein>
<dbReference type="Proteomes" id="UP001499993">
    <property type="component" value="Unassembled WGS sequence"/>
</dbReference>
<accession>A0ABP9GVS5</accession>
<keyword evidence="3" id="KW-1185">Reference proteome</keyword>
<dbReference type="RefSeq" id="WP_345558191.1">
    <property type="nucleotide sequence ID" value="NZ_BAABIK010000026.1"/>
</dbReference>